<dbReference type="EMBL" id="PDDY01000004">
    <property type="protein sequence ID" value="PEH38831.1"/>
    <property type="molecule type" value="Genomic_DNA"/>
</dbReference>
<dbReference type="Pfam" id="PF03466">
    <property type="entry name" value="LysR_substrate"/>
    <property type="match status" value="1"/>
</dbReference>
<dbReference type="Pfam" id="PF00126">
    <property type="entry name" value="HTH_1"/>
    <property type="match status" value="1"/>
</dbReference>
<dbReference type="GO" id="GO:0000976">
    <property type="term" value="F:transcription cis-regulatory region binding"/>
    <property type="evidence" value="ECO:0007669"/>
    <property type="project" value="TreeGrafter"/>
</dbReference>
<dbReference type="Gene3D" id="1.10.10.10">
    <property type="entry name" value="Winged helix-like DNA-binding domain superfamily/Winged helix DNA-binding domain"/>
    <property type="match status" value="1"/>
</dbReference>
<dbReference type="SUPFAM" id="SSF46785">
    <property type="entry name" value="Winged helix' DNA-binding domain"/>
    <property type="match status" value="1"/>
</dbReference>
<dbReference type="Proteomes" id="UP000220629">
    <property type="component" value="Unassembled WGS sequence"/>
</dbReference>
<evidence type="ECO:0000256" key="5">
    <source>
        <dbReference type="SAM" id="MobiDB-lite"/>
    </source>
</evidence>
<dbReference type="AlphaFoldDB" id="A0A2A7S5H3"/>
<dbReference type="Gene3D" id="3.40.190.290">
    <property type="match status" value="1"/>
</dbReference>
<organism evidence="7 8">
    <name type="scientific">Burkholderia gladioli</name>
    <name type="common">Pseudomonas marginata</name>
    <name type="synonym">Phytomonas marginata</name>
    <dbReference type="NCBI Taxonomy" id="28095"/>
    <lineage>
        <taxon>Bacteria</taxon>
        <taxon>Pseudomonadati</taxon>
        <taxon>Pseudomonadota</taxon>
        <taxon>Betaproteobacteria</taxon>
        <taxon>Burkholderiales</taxon>
        <taxon>Burkholderiaceae</taxon>
        <taxon>Burkholderia</taxon>
    </lineage>
</organism>
<dbReference type="InterPro" id="IPR036390">
    <property type="entry name" value="WH_DNA-bd_sf"/>
</dbReference>
<evidence type="ECO:0000256" key="2">
    <source>
        <dbReference type="ARBA" id="ARBA00023015"/>
    </source>
</evidence>
<keyword evidence="3" id="KW-0238">DNA-binding</keyword>
<proteinExistence type="inferred from homology"/>
<evidence type="ECO:0000256" key="4">
    <source>
        <dbReference type="ARBA" id="ARBA00023163"/>
    </source>
</evidence>
<feature type="domain" description="HTH lysR-type" evidence="6">
    <location>
        <begin position="1"/>
        <end position="58"/>
    </location>
</feature>
<dbReference type="InterPro" id="IPR036388">
    <property type="entry name" value="WH-like_DNA-bd_sf"/>
</dbReference>
<dbReference type="FunFam" id="1.10.10.10:FF:000001">
    <property type="entry name" value="LysR family transcriptional regulator"/>
    <property type="match status" value="1"/>
</dbReference>
<sequence>MNFTHLLAFHEVARAGSISAGAERLHVSQPAVTREIRELEARLGLVLFDRLPRGVALTEAGRLLFDHASRIFALADTAESELRELAGLGAGHLRIGASNTLGVYLVPALIARFNARHPRITIDLTVTNTEGVEAGLRDLSFTLGFVEGPFDTTVLDARPIGADEIAVVAAAGHPLAGRRLAPADLAEHAVILREPGSGTRAIVEQAYARLGLSITPLMSVSDTEAIKRLLLAQRSLAYLSRLSVSDELARGDLQLVEVDAPRIERALHMVWLKGRSLSPGAQALMALLPPGAAGDLAAPSSASVTPRQAAKARRKPA</sequence>
<dbReference type="PANTHER" id="PTHR30126:SF39">
    <property type="entry name" value="HTH-TYPE TRANSCRIPTIONAL REGULATOR CYSL"/>
    <property type="match status" value="1"/>
</dbReference>
<name>A0A2A7S5H3_BURGA</name>
<protein>
    <submittedName>
        <fullName evidence="7">LysR family transcriptional regulator</fullName>
    </submittedName>
</protein>
<evidence type="ECO:0000256" key="1">
    <source>
        <dbReference type="ARBA" id="ARBA00009437"/>
    </source>
</evidence>
<evidence type="ECO:0000313" key="8">
    <source>
        <dbReference type="Proteomes" id="UP000220629"/>
    </source>
</evidence>
<reference evidence="8" key="1">
    <citation type="submission" date="2017-09" db="EMBL/GenBank/DDBJ databases">
        <title>FDA dAtabase for Regulatory Grade micrObial Sequences (FDA-ARGOS): Supporting development and validation of Infectious Disease Dx tests.</title>
        <authorList>
            <person name="Minogue T."/>
            <person name="Wolcott M."/>
            <person name="Wasieloski L."/>
            <person name="Aguilar W."/>
            <person name="Moore D."/>
            <person name="Tallon L."/>
            <person name="Sadzewicz L."/>
            <person name="Ott S."/>
            <person name="Zhao X."/>
            <person name="Nagaraj S."/>
            <person name="Vavikolanu K."/>
            <person name="Aluvathingal J."/>
            <person name="Nadendla S."/>
            <person name="Sichtig H."/>
        </authorList>
    </citation>
    <scope>NUCLEOTIDE SEQUENCE [LARGE SCALE GENOMIC DNA]</scope>
    <source>
        <strain evidence="8">FDAARGOS_390</strain>
    </source>
</reference>
<evidence type="ECO:0000313" key="7">
    <source>
        <dbReference type="EMBL" id="PEH38831.1"/>
    </source>
</evidence>
<dbReference type="InterPro" id="IPR000847">
    <property type="entry name" value="LysR_HTH_N"/>
</dbReference>
<dbReference type="GO" id="GO:0003700">
    <property type="term" value="F:DNA-binding transcription factor activity"/>
    <property type="evidence" value="ECO:0007669"/>
    <property type="project" value="InterPro"/>
</dbReference>
<accession>A0A2A7S5H3</accession>
<feature type="region of interest" description="Disordered" evidence="5">
    <location>
        <begin position="294"/>
        <end position="317"/>
    </location>
</feature>
<dbReference type="InterPro" id="IPR005119">
    <property type="entry name" value="LysR_subst-bd"/>
</dbReference>
<dbReference type="PRINTS" id="PR00039">
    <property type="entry name" value="HTHLYSR"/>
</dbReference>
<dbReference type="PROSITE" id="PS50931">
    <property type="entry name" value="HTH_LYSR"/>
    <property type="match status" value="1"/>
</dbReference>
<dbReference type="RefSeq" id="WP_096749240.1">
    <property type="nucleotide sequence ID" value="NZ_CADEPO010000005.1"/>
</dbReference>
<keyword evidence="2" id="KW-0805">Transcription regulation</keyword>
<comment type="similarity">
    <text evidence="1">Belongs to the LysR transcriptional regulatory family.</text>
</comment>
<gene>
    <name evidence="7" type="ORF">CRM94_31335</name>
</gene>
<dbReference type="PANTHER" id="PTHR30126">
    <property type="entry name" value="HTH-TYPE TRANSCRIPTIONAL REGULATOR"/>
    <property type="match status" value="1"/>
</dbReference>
<comment type="caution">
    <text evidence="7">The sequence shown here is derived from an EMBL/GenBank/DDBJ whole genome shotgun (WGS) entry which is preliminary data.</text>
</comment>
<evidence type="ECO:0000256" key="3">
    <source>
        <dbReference type="ARBA" id="ARBA00023125"/>
    </source>
</evidence>
<keyword evidence="4" id="KW-0804">Transcription</keyword>
<evidence type="ECO:0000259" key="6">
    <source>
        <dbReference type="PROSITE" id="PS50931"/>
    </source>
</evidence>
<dbReference type="SUPFAM" id="SSF53850">
    <property type="entry name" value="Periplasmic binding protein-like II"/>
    <property type="match status" value="1"/>
</dbReference>
<feature type="compositionally biased region" description="Low complexity" evidence="5">
    <location>
        <begin position="294"/>
        <end position="309"/>
    </location>
</feature>